<reference evidence="2" key="1">
    <citation type="journal article" date="2019" name="MBio">
        <title>Virus Genomes from Deep Sea Sediments Expand the Ocean Megavirome and Support Independent Origins of Viral Gigantism.</title>
        <authorList>
            <person name="Backstrom D."/>
            <person name="Yutin N."/>
            <person name="Jorgensen S.L."/>
            <person name="Dharamshi J."/>
            <person name="Homa F."/>
            <person name="Zaremba-Niedwiedzka K."/>
            <person name="Spang A."/>
            <person name="Wolf Y.I."/>
            <person name="Koonin E.V."/>
            <person name="Ettema T.J."/>
        </authorList>
    </citation>
    <scope>NUCLEOTIDE SEQUENCE</scope>
</reference>
<keyword evidence="1" id="KW-1133">Transmembrane helix</keyword>
<feature type="transmembrane region" description="Helical" evidence="1">
    <location>
        <begin position="7"/>
        <end position="30"/>
    </location>
</feature>
<name>A0A481Z986_9VIRU</name>
<gene>
    <name evidence="2" type="ORF">LCPAC401_00050</name>
</gene>
<organism evidence="2">
    <name type="scientific">Pithovirus LCPAC401</name>
    <dbReference type="NCBI Taxonomy" id="2506595"/>
    <lineage>
        <taxon>Viruses</taxon>
        <taxon>Pithoviruses</taxon>
    </lineage>
</organism>
<keyword evidence="1" id="KW-0472">Membrane</keyword>
<evidence type="ECO:0000256" key="1">
    <source>
        <dbReference type="SAM" id="Phobius"/>
    </source>
</evidence>
<protein>
    <submittedName>
        <fullName evidence="2">Transmembrane protein</fullName>
    </submittedName>
</protein>
<evidence type="ECO:0000313" key="2">
    <source>
        <dbReference type="EMBL" id="QBK92367.1"/>
    </source>
</evidence>
<dbReference type="EMBL" id="MK500577">
    <property type="protein sequence ID" value="QBK92367.1"/>
    <property type="molecule type" value="Genomic_DNA"/>
</dbReference>
<keyword evidence="1 2" id="KW-0812">Transmembrane</keyword>
<proteinExistence type="predicted"/>
<sequence length="85" mass="9161">MSFKMEGWYVYSVVLFLIIAAIVVGLALFYSRRIPGDFCTLSCGDMVCELNICRVDSGGSCGQSSDCISGDVCTANKCITIEANQ</sequence>
<accession>A0A481Z986</accession>